<proteinExistence type="predicted"/>
<accession>A0AAV4Y2V1</accession>
<keyword evidence="2" id="KW-1185">Reference proteome</keyword>
<name>A0AAV4Y2V1_CAEEX</name>
<dbReference type="AlphaFoldDB" id="A0AAV4Y2V1"/>
<evidence type="ECO:0000313" key="2">
    <source>
        <dbReference type="Proteomes" id="UP001054945"/>
    </source>
</evidence>
<comment type="caution">
    <text evidence="1">The sequence shown here is derived from an EMBL/GenBank/DDBJ whole genome shotgun (WGS) entry which is preliminary data.</text>
</comment>
<organism evidence="1 2">
    <name type="scientific">Caerostris extrusa</name>
    <name type="common">Bark spider</name>
    <name type="synonym">Caerostris bankana</name>
    <dbReference type="NCBI Taxonomy" id="172846"/>
    <lineage>
        <taxon>Eukaryota</taxon>
        <taxon>Metazoa</taxon>
        <taxon>Ecdysozoa</taxon>
        <taxon>Arthropoda</taxon>
        <taxon>Chelicerata</taxon>
        <taxon>Arachnida</taxon>
        <taxon>Araneae</taxon>
        <taxon>Araneomorphae</taxon>
        <taxon>Entelegynae</taxon>
        <taxon>Araneoidea</taxon>
        <taxon>Araneidae</taxon>
        <taxon>Caerostris</taxon>
    </lineage>
</organism>
<sequence length="65" mass="7433">MIRSTRVEWMGFIFHNRKCGSGQFAPFCHPNWPEKIPGLGGGGAHSLLWGRLLEELIALYEWSDM</sequence>
<protein>
    <submittedName>
        <fullName evidence="1">Uncharacterized protein</fullName>
    </submittedName>
</protein>
<gene>
    <name evidence="1" type="ORF">CEXT_348031</name>
</gene>
<evidence type="ECO:0000313" key="1">
    <source>
        <dbReference type="EMBL" id="GIZ00489.1"/>
    </source>
</evidence>
<dbReference type="EMBL" id="BPLR01018544">
    <property type="protein sequence ID" value="GIZ00489.1"/>
    <property type="molecule type" value="Genomic_DNA"/>
</dbReference>
<dbReference type="Proteomes" id="UP001054945">
    <property type="component" value="Unassembled WGS sequence"/>
</dbReference>
<feature type="non-terminal residue" evidence="1">
    <location>
        <position position="65"/>
    </location>
</feature>
<reference evidence="1 2" key="1">
    <citation type="submission" date="2021-06" db="EMBL/GenBank/DDBJ databases">
        <title>Caerostris extrusa draft genome.</title>
        <authorList>
            <person name="Kono N."/>
            <person name="Arakawa K."/>
        </authorList>
    </citation>
    <scope>NUCLEOTIDE SEQUENCE [LARGE SCALE GENOMIC DNA]</scope>
</reference>